<dbReference type="InterPro" id="IPR002938">
    <property type="entry name" value="FAD-bd"/>
</dbReference>
<accession>A0ABV6X0X2</accession>
<evidence type="ECO:0000313" key="5">
    <source>
        <dbReference type="EMBL" id="MFC1431946.1"/>
    </source>
</evidence>
<evidence type="ECO:0000256" key="2">
    <source>
        <dbReference type="ARBA" id="ARBA00022630"/>
    </source>
</evidence>
<dbReference type="PANTHER" id="PTHR43004:SF19">
    <property type="entry name" value="BINDING MONOOXYGENASE, PUTATIVE (JCVI)-RELATED"/>
    <property type="match status" value="1"/>
</dbReference>
<evidence type="ECO:0000256" key="1">
    <source>
        <dbReference type="ARBA" id="ARBA00001974"/>
    </source>
</evidence>
<feature type="domain" description="FAD-binding" evidence="4">
    <location>
        <begin position="4"/>
        <end position="351"/>
    </location>
</feature>
<organism evidence="5 6">
    <name type="scientific">Streptacidiphilus alkalitolerans</name>
    <dbReference type="NCBI Taxonomy" id="3342712"/>
    <lineage>
        <taxon>Bacteria</taxon>
        <taxon>Bacillati</taxon>
        <taxon>Actinomycetota</taxon>
        <taxon>Actinomycetes</taxon>
        <taxon>Kitasatosporales</taxon>
        <taxon>Streptomycetaceae</taxon>
        <taxon>Streptacidiphilus</taxon>
    </lineage>
</organism>
<dbReference type="InterPro" id="IPR036188">
    <property type="entry name" value="FAD/NAD-bd_sf"/>
</dbReference>
<dbReference type="RefSeq" id="WP_380553211.1">
    <property type="nucleotide sequence ID" value="NZ_JBHEZY010000005.1"/>
</dbReference>
<protein>
    <submittedName>
        <fullName evidence="5">FAD-dependent monooxygenase</fullName>
    </submittedName>
</protein>
<keyword evidence="2" id="KW-0285">Flavoprotein</keyword>
<comment type="caution">
    <text evidence="5">The sequence shown here is derived from an EMBL/GenBank/DDBJ whole genome shotgun (WGS) entry which is preliminary data.</text>
</comment>
<dbReference type="Pfam" id="PF21274">
    <property type="entry name" value="Rng_hyd_C"/>
    <property type="match status" value="1"/>
</dbReference>
<comment type="cofactor">
    <cofactor evidence="1">
        <name>FAD</name>
        <dbReference type="ChEBI" id="CHEBI:57692"/>
    </cofactor>
</comment>
<dbReference type="Gene3D" id="3.30.70.2450">
    <property type="match status" value="1"/>
</dbReference>
<sequence length="521" mass="55423">MRNTGVLIVGAGPAGLVLACELARRGVAYRLVERDERHFAGSRGKGLQPRTQEVFEDLGVLDRVRALGGPYPPMRAYRGNEVVWEGRIDEPREPSAEVPYPNAWMLPQWRTGEILRERLSQLGGEVELGTGLLALEQHADGVKALLAGPGVEGGREWAGADYLVGTDGGRSTVRRLVGIGFAGETREQERMLLADIRAEGIDRDHWHIWQTEDAEGNAFPLALCPLAGTDTFQLVLPVAAGAEVPELDLPRLQQVLDAAAGPGRVEVTGLAWTSVFRANIRMAERFREGRVFLAGDAAHVHSPAGGQGLNTSVQDAYNLGWKLAAVVQGAAPAALLDSYQQERLPVAADVLGISTRLHDKGVAGAADAHRRDDPQLHQLNLGYREGPLSFEERADPGPDAVLAGDRAPDASLDDGTRLFDLLRGTHLTLLALGAGAERAAVAVAEGSVAEGSPERVRVVVGAGAALRRSYGVPADADVLLLVRPDGYLGLALDVSAESAEAAAERVRGWLRAVSGPAQPKS</sequence>
<keyword evidence="5" id="KW-0503">Monooxygenase</keyword>
<dbReference type="Gene3D" id="3.40.30.120">
    <property type="match status" value="1"/>
</dbReference>
<dbReference type="InterPro" id="IPR050641">
    <property type="entry name" value="RIFMO-like"/>
</dbReference>
<gene>
    <name evidence="5" type="ORF">ACEZDB_14955</name>
</gene>
<dbReference type="Proteomes" id="UP001592530">
    <property type="component" value="Unassembled WGS sequence"/>
</dbReference>
<evidence type="ECO:0000256" key="3">
    <source>
        <dbReference type="ARBA" id="ARBA00022827"/>
    </source>
</evidence>
<reference evidence="5 6" key="1">
    <citation type="submission" date="2024-09" db="EMBL/GenBank/DDBJ databases">
        <authorList>
            <person name="Lee S.D."/>
        </authorList>
    </citation>
    <scope>NUCLEOTIDE SEQUENCE [LARGE SCALE GENOMIC DNA]</scope>
    <source>
        <strain evidence="5 6">N1-3</strain>
    </source>
</reference>
<proteinExistence type="predicted"/>
<dbReference type="GO" id="GO:0004497">
    <property type="term" value="F:monooxygenase activity"/>
    <property type="evidence" value="ECO:0007669"/>
    <property type="project" value="UniProtKB-KW"/>
</dbReference>
<dbReference type="SUPFAM" id="SSF51905">
    <property type="entry name" value="FAD/NAD(P)-binding domain"/>
    <property type="match status" value="1"/>
</dbReference>
<dbReference type="PANTHER" id="PTHR43004">
    <property type="entry name" value="TRK SYSTEM POTASSIUM UPTAKE PROTEIN"/>
    <property type="match status" value="1"/>
</dbReference>
<dbReference type="PROSITE" id="PS51257">
    <property type="entry name" value="PROKAR_LIPOPROTEIN"/>
    <property type="match status" value="1"/>
</dbReference>
<dbReference type="NCBIfam" id="NF004832">
    <property type="entry name" value="PRK06184.1"/>
    <property type="match status" value="1"/>
</dbReference>
<dbReference type="EMBL" id="JBHEZY010000005">
    <property type="protein sequence ID" value="MFC1431946.1"/>
    <property type="molecule type" value="Genomic_DNA"/>
</dbReference>
<evidence type="ECO:0000259" key="4">
    <source>
        <dbReference type="Pfam" id="PF01494"/>
    </source>
</evidence>
<dbReference type="Pfam" id="PF01494">
    <property type="entry name" value="FAD_binding_3"/>
    <property type="match status" value="1"/>
</dbReference>
<keyword evidence="5" id="KW-0560">Oxidoreductase</keyword>
<evidence type="ECO:0000313" key="6">
    <source>
        <dbReference type="Proteomes" id="UP001592530"/>
    </source>
</evidence>
<keyword evidence="3" id="KW-0274">FAD</keyword>
<dbReference type="PRINTS" id="PR00420">
    <property type="entry name" value="RNGMNOXGNASE"/>
</dbReference>
<dbReference type="Gene3D" id="3.50.50.60">
    <property type="entry name" value="FAD/NAD(P)-binding domain"/>
    <property type="match status" value="1"/>
</dbReference>
<name>A0ABV6X0X2_9ACTN</name>